<sequence length="598" mass="66318">MANDVFDSRVGALLYSEVPEVYRLYDDRIAPGDAGEAGRKGDLEAYLYGLGHLLDRFDSTLVQFYADGFAVPVEEFDGRSMQPWLLSYYSNLFGVELRSPTHEGRLNELRLSNWLVRRRGTTIGIAEGARAVLNQASVAVHGMDRILRAPHLKSGLTTHFEVSRIWHPKDAVIIAKPLPGGAEEVKGLSARRPRNHGGLPNGTPHFGKFMRARASGLEASDAERWPAALSTGTTETPGFVVRDRRGYPCFPEGYDDRSMRTPDIRQERRNRRKHVGQTNPRTLTLFVRPPTGIFTGAETVVTSSNPIEKIQKIPPGTPPGPATVAVRAQRPLVADKEILHRRNLIKISKKTANDDNGGFRQNANELLIRDLKLDGEILITQTDGSGDKTIIFENCAIRKVTINRYSARTAHVFAHNCIFDEFYRDTHQGTGNVIFEYVTIMGRARIGRVFASDSLFANLQVLQSPGSDWFGCIRYSRLQAGALSSEDRRFHAYKSTEGGIDFLRVPCLADLDSEEEVPPRITRIAAFGEPGYGVLDDQAPTEIAEGAEDGGEIGVYHRAAHLAALGAAGDKARDLMPPQQGIYIRYDNRLMVPLEIQD</sequence>
<comment type="caution">
    <text evidence="1">The sequence shown here is derived from an EMBL/GenBank/DDBJ whole genome shotgun (WGS) entry which is preliminary data.</text>
</comment>
<organism evidence="1 2">
    <name type="scientific">Hoeflea ulvae</name>
    <dbReference type="NCBI Taxonomy" id="2983764"/>
    <lineage>
        <taxon>Bacteria</taxon>
        <taxon>Pseudomonadati</taxon>
        <taxon>Pseudomonadota</taxon>
        <taxon>Alphaproteobacteria</taxon>
        <taxon>Hyphomicrobiales</taxon>
        <taxon>Rhizobiaceae</taxon>
        <taxon>Hoeflea</taxon>
    </lineage>
</organism>
<gene>
    <name evidence="1" type="ORF">OEG82_21615</name>
</gene>
<dbReference type="Proteomes" id="UP001081283">
    <property type="component" value="Unassembled WGS sequence"/>
</dbReference>
<protein>
    <recommendedName>
        <fullName evidence="3">Right handed beta helix domain-containing protein</fullName>
    </recommendedName>
</protein>
<proteinExistence type="predicted"/>
<accession>A0ABT3YL17</accession>
<evidence type="ECO:0000313" key="1">
    <source>
        <dbReference type="EMBL" id="MCY0096590.1"/>
    </source>
</evidence>
<dbReference type="EMBL" id="JAOVZQ010000001">
    <property type="protein sequence ID" value="MCY0096590.1"/>
    <property type="molecule type" value="Genomic_DNA"/>
</dbReference>
<reference evidence="1" key="1">
    <citation type="submission" date="2022-10" db="EMBL/GenBank/DDBJ databases">
        <title>Hoeflea sp. J2-29, isolated from marine algae.</title>
        <authorList>
            <person name="Kristyanto S."/>
            <person name="Kim J.M."/>
            <person name="Jeon C.O."/>
        </authorList>
    </citation>
    <scope>NUCLEOTIDE SEQUENCE</scope>
    <source>
        <strain evidence="1">J2-29</strain>
    </source>
</reference>
<dbReference type="RefSeq" id="WP_267614402.1">
    <property type="nucleotide sequence ID" value="NZ_JAOVZQ010000001.1"/>
</dbReference>
<keyword evidence="2" id="KW-1185">Reference proteome</keyword>
<evidence type="ECO:0008006" key="3">
    <source>
        <dbReference type="Google" id="ProtNLM"/>
    </source>
</evidence>
<name>A0ABT3YL17_9HYPH</name>
<evidence type="ECO:0000313" key="2">
    <source>
        <dbReference type="Proteomes" id="UP001081283"/>
    </source>
</evidence>